<evidence type="ECO:0000256" key="5">
    <source>
        <dbReference type="SAM" id="MobiDB-lite"/>
    </source>
</evidence>
<feature type="region of interest" description="Disordered" evidence="5">
    <location>
        <begin position="294"/>
        <end position="324"/>
    </location>
</feature>
<feature type="transmembrane region" description="Helical" evidence="6">
    <location>
        <begin position="99"/>
        <end position="122"/>
    </location>
</feature>
<proteinExistence type="predicted"/>
<dbReference type="InterPro" id="IPR007568">
    <property type="entry name" value="RTA1"/>
</dbReference>
<feature type="region of interest" description="Disordered" evidence="5">
    <location>
        <begin position="354"/>
        <end position="411"/>
    </location>
</feature>
<keyword evidence="2 6" id="KW-0812">Transmembrane</keyword>
<feature type="transmembrane region" description="Helical" evidence="6">
    <location>
        <begin position="69"/>
        <end position="87"/>
    </location>
</feature>
<dbReference type="EMBL" id="CABFNS010000861">
    <property type="protein sequence ID" value="VUC33297.1"/>
    <property type="molecule type" value="Genomic_DNA"/>
</dbReference>
<evidence type="ECO:0000313" key="8">
    <source>
        <dbReference type="Proteomes" id="UP000766486"/>
    </source>
</evidence>
<gene>
    <name evidence="7" type="ORF">CLO192961_LOCUS345528</name>
</gene>
<feature type="transmembrane region" description="Helical" evidence="6">
    <location>
        <begin position="219"/>
        <end position="242"/>
    </location>
</feature>
<keyword evidence="8" id="KW-1185">Reference proteome</keyword>
<feature type="transmembrane region" description="Helical" evidence="6">
    <location>
        <begin position="257"/>
        <end position="276"/>
    </location>
</feature>
<keyword evidence="4 6" id="KW-0472">Membrane</keyword>
<evidence type="ECO:0000313" key="7">
    <source>
        <dbReference type="EMBL" id="VUC33297.1"/>
    </source>
</evidence>
<accession>A0ABY6UPP4</accession>
<organism evidence="7 8">
    <name type="scientific">Bionectria ochroleuca</name>
    <name type="common">Gliocladium roseum</name>
    <dbReference type="NCBI Taxonomy" id="29856"/>
    <lineage>
        <taxon>Eukaryota</taxon>
        <taxon>Fungi</taxon>
        <taxon>Dikarya</taxon>
        <taxon>Ascomycota</taxon>
        <taxon>Pezizomycotina</taxon>
        <taxon>Sordariomycetes</taxon>
        <taxon>Hypocreomycetidae</taxon>
        <taxon>Hypocreales</taxon>
        <taxon>Bionectriaceae</taxon>
        <taxon>Clonostachys</taxon>
    </lineage>
</organism>
<reference evidence="7 8" key="1">
    <citation type="submission" date="2019-06" db="EMBL/GenBank/DDBJ databases">
        <authorList>
            <person name="Broberg M."/>
        </authorList>
    </citation>
    <scope>NUCLEOTIDE SEQUENCE [LARGE SCALE GENOMIC DNA]</scope>
</reference>
<comment type="subcellular location">
    <subcellularLocation>
        <location evidence="1">Membrane</location>
        <topology evidence="1">Multi-pass membrane protein</topology>
    </subcellularLocation>
</comment>
<evidence type="ECO:0000256" key="3">
    <source>
        <dbReference type="ARBA" id="ARBA00022989"/>
    </source>
</evidence>
<dbReference type="PANTHER" id="PTHR31465">
    <property type="entry name" value="PROTEIN RTA1-RELATED"/>
    <property type="match status" value="1"/>
</dbReference>
<evidence type="ECO:0000256" key="2">
    <source>
        <dbReference type="ARBA" id="ARBA00022692"/>
    </source>
</evidence>
<comment type="caution">
    <text evidence="7">The sequence shown here is derived from an EMBL/GenBank/DDBJ whole genome shotgun (WGS) entry which is preliminary data.</text>
</comment>
<sequence>MSRPLYHNPLDDQYYLPFGKKANCTLDVCPIETTIYKYNPDKAVNMALTVIFGLIMFGHIYLGIRWKTWGYMTSMILGCLLEIAGYACRVVLHANPFKFLPFVVQTVALTIAPIFYTAGIYVTLSASISHFAPDLTRLKPQVWVWIFLPADILCLVLQGAGGALSVTATSADTGKIGNKVSQAGLSLQLVVLVGFMAAFADFFIRFFMSHRLPKVEWRLKAFVAGISFSVTIILARCAFRVYELKEGYSGEAITHEVPFIVAEGVFMVLGAAALFWGHPGLAIKPDYIKYPAKSSGSDSDDSSYPTIGKGTYPPMSQPAYHASTYPPVQNERATYQPERTTYQAPAHYSVPAQHQAPAYPPARNSDRPSYPPVNDRPSYPPAQHTRPAYNNHTGQRPVISKPQMQYRPAHV</sequence>
<keyword evidence="3 6" id="KW-1133">Transmembrane helix</keyword>
<evidence type="ECO:0000256" key="4">
    <source>
        <dbReference type="ARBA" id="ARBA00023136"/>
    </source>
</evidence>
<dbReference type="PANTHER" id="PTHR31465:SF9">
    <property type="entry name" value="SPHINGOID LONG-CHAIN BASE TRANSPORTER RSB1"/>
    <property type="match status" value="1"/>
</dbReference>
<feature type="transmembrane region" description="Helical" evidence="6">
    <location>
        <begin position="185"/>
        <end position="207"/>
    </location>
</feature>
<feature type="transmembrane region" description="Helical" evidence="6">
    <location>
        <begin position="43"/>
        <end position="62"/>
    </location>
</feature>
<feature type="transmembrane region" description="Helical" evidence="6">
    <location>
        <begin position="142"/>
        <end position="165"/>
    </location>
</feature>
<evidence type="ECO:0000256" key="1">
    <source>
        <dbReference type="ARBA" id="ARBA00004141"/>
    </source>
</evidence>
<name>A0ABY6UPP4_BIOOC</name>
<evidence type="ECO:0000256" key="6">
    <source>
        <dbReference type="SAM" id="Phobius"/>
    </source>
</evidence>
<protein>
    <submittedName>
        <fullName evidence="7">Uncharacterized protein</fullName>
    </submittedName>
</protein>
<dbReference type="Proteomes" id="UP000766486">
    <property type="component" value="Unassembled WGS sequence"/>
</dbReference>
<dbReference type="Pfam" id="PF04479">
    <property type="entry name" value="RTA1"/>
    <property type="match status" value="1"/>
</dbReference>